<reference evidence="10 11" key="1">
    <citation type="submission" date="2014-01" db="EMBL/GenBank/DDBJ databases">
        <title>Full genme sequencing of cellulolytic bacterium Gynuella sunshinyii YC6258T gen. nov., sp. nov.</title>
        <authorList>
            <person name="Khan H."/>
            <person name="Chung E.J."/>
            <person name="Chung Y.R."/>
        </authorList>
    </citation>
    <scope>NUCLEOTIDE SEQUENCE [LARGE SCALE GENOMIC DNA]</scope>
    <source>
        <strain evidence="10 11">YC6258</strain>
    </source>
</reference>
<evidence type="ECO:0000256" key="5">
    <source>
        <dbReference type="ARBA" id="ARBA00023014"/>
    </source>
</evidence>
<dbReference type="GO" id="GO:0051537">
    <property type="term" value="F:2 iron, 2 sulfur cluster binding"/>
    <property type="evidence" value="ECO:0007669"/>
    <property type="project" value="UniProtKB-KW"/>
</dbReference>
<dbReference type="Pfam" id="PF00462">
    <property type="entry name" value="Glutaredoxin"/>
    <property type="match status" value="1"/>
</dbReference>
<dbReference type="CDD" id="cd03028">
    <property type="entry name" value="GRX_PICOT_like"/>
    <property type="match status" value="1"/>
</dbReference>
<dbReference type="HOGENOM" id="CLU_026126_2_1_6"/>
<keyword evidence="5 8" id="KW-0411">Iron-sulfur</keyword>
<dbReference type="InterPro" id="IPR014434">
    <property type="entry name" value="Monothiol_GRX"/>
</dbReference>
<feature type="binding site" evidence="8">
    <location>
        <position position="30"/>
    </location>
    <ligand>
        <name>[2Fe-2S] cluster</name>
        <dbReference type="ChEBI" id="CHEBI:190135"/>
        <note>ligand shared between dimeric partners</note>
    </ligand>
</feature>
<evidence type="ECO:0000256" key="7">
    <source>
        <dbReference type="PIRNR" id="PIRNR005894"/>
    </source>
</evidence>
<evidence type="ECO:0000313" key="11">
    <source>
        <dbReference type="Proteomes" id="UP000032266"/>
    </source>
</evidence>
<dbReference type="SUPFAM" id="SSF52833">
    <property type="entry name" value="Thioredoxin-like"/>
    <property type="match status" value="1"/>
</dbReference>
<keyword evidence="6" id="KW-0676">Redox-active center</keyword>
<evidence type="ECO:0000256" key="1">
    <source>
        <dbReference type="ARBA" id="ARBA00009630"/>
    </source>
</evidence>
<dbReference type="STRING" id="1445510.YC6258_01892"/>
<evidence type="ECO:0000256" key="6">
    <source>
        <dbReference type="ARBA" id="ARBA00023284"/>
    </source>
</evidence>
<dbReference type="AlphaFoldDB" id="A0A0C5VI35"/>
<dbReference type="InterPro" id="IPR004480">
    <property type="entry name" value="Monothiol_GRX-rel"/>
</dbReference>
<dbReference type="Gene3D" id="3.40.30.10">
    <property type="entry name" value="Glutaredoxin"/>
    <property type="match status" value="1"/>
</dbReference>
<keyword evidence="2 8" id="KW-0001">2Fe-2S</keyword>
<dbReference type="PANTHER" id="PTHR10293:SF72">
    <property type="entry name" value="MONOTHIOL GLUTAREDOXIN-S14, CHLOROPLASTIC"/>
    <property type="match status" value="1"/>
</dbReference>
<dbReference type="PROSITE" id="PS51354">
    <property type="entry name" value="GLUTAREDOXIN_2"/>
    <property type="match status" value="1"/>
</dbReference>
<name>A0A0C5VI35_9GAMM</name>
<keyword evidence="11" id="KW-1185">Reference proteome</keyword>
<dbReference type="PANTHER" id="PTHR10293">
    <property type="entry name" value="GLUTAREDOXIN FAMILY MEMBER"/>
    <property type="match status" value="1"/>
</dbReference>
<dbReference type="RefSeq" id="WP_044616578.1">
    <property type="nucleotide sequence ID" value="NZ_CP007142.1"/>
</dbReference>
<dbReference type="GO" id="GO:0015036">
    <property type="term" value="F:disulfide oxidoreductase activity"/>
    <property type="evidence" value="ECO:0007669"/>
    <property type="project" value="InterPro"/>
</dbReference>
<evidence type="ECO:0000259" key="9">
    <source>
        <dbReference type="Pfam" id="PF00462"/>
    </source>
</evidence>
<organism evidence="10 11">
    <name type="scientific">Gynuella sunshinyii YC6258</name>
    <dbReference type="NCBI Taxonomy" id="1445510"/>
    <lineage>
        <taxon>Bacteria</taxon>
        <taxon>Pseudomonadati</taxon>
        <taxon>Pseudomonadota</taxon>
        <taxon>Gammaproteobacteria</taxon>
        <taxon>Oceanospirillales</taxon>
        <taxon>Saccharospirillaceae</taxon>
        <taxon>Gynuella</taxon>
    </lineage>
</organism>
<dbReference type="InterPro" id="IPR033658">
    <property type="entry name" value="GRX_PICOT-like"/>
</dbReference>
<accession>A0A0C5VI35</accession>
<dbReference type="OrthoDB" id="9804115at2"/>
<sequence>MSDTTTKIKQQIATHPVLLYMKGTPEEPQCGFSKTAVAALKSVITEFTYVNVLAAPFIREKLPAISNWPTYPQLFVQGELVGGCDVVCEMVADGSLKALLADAGLLQTDGV</sequence>
<keyword evidence="3 8" id="KW-0479">Metal-binding</keyword>
<evidence type="ECO:0000313" key="10">
    <source>
        <dbReference type="EMBL" id="AJQ93936.1"/>
    </source>
</evidence>
<dbReference type="InterPro" id="IPR036249">
    <property type="entry name" value="Thioredoxin-like_sf"/>
</dbReference>
<protein>
    <recommendedName>
        <fullName evidence="7">Glutaredoxin</fullName>
    </recommendedName>
</protein>
<evidence type="ECO:0000256" key="3">
    <source>
        <dbReference type="ARBA" id="ARBA00022723"/>
    </source>
</evidence>
<dbReference type="PATRIC" id="fig|1445510.3.peg.1853"/>
<comment type="similarity">
    <text evidence="1 7">Belongs to the glutaredoxin family. Monothiol subfamily.</text>
</comment>
<evidence type="ECO:0000256" key="4">
    <source>
        <dbReference type="ARBA" id="ARBA00023004"/>
    </source>
</evidence>
<dbReference type="EMBL" id="CP007142">
    <property type="protein sequence ID" value="AJQ93936.1"/>
    <property type="molecule type" value="Genomic_DNA"/>
</dbReference>
<dbReference type="NCBIfam" id="TIGR00365">
    <property type="entry name" value="Grx4 family monothiol glutaredoxin"/>
    <property type="match status" value="1"/>
</dbReference>
<evidence type="ECO:0000256" key="8">
    <source>
        <dbReference type="PIRSR" id="PIRSR005894-2"/>
    </source>
</evidence>
<dbReference type="KEGG" id="gsn:YC6258_01892"/>
<gene>
    <name evidence="10" type="ORF">YC6258_01892</name>
</gene>
<dbReference type="Proteomes" id="UP000032266">
    <property type="component" value="Chromosome"/>
</dbReference>
<proteinExistence type="inferred from homology"/>
<dbReference type="InterPro" id="IPR002109">
    <property type="entry name" value="Glutaredoxin"/>
</dbReference>
<feature type="domain" description="Glutaredoxin" evidence="9">
    <location>
        <begin position="17"/>
        <end position="81"/>
    </location>
</feature>
<dbReference type="PIRSF" id="PIRSF005894">
    <property type="entry name" value="Monothiol_GRX"/>
    <property type="match status" value="1"/>
</dbReference>
<dbReference type="GO" id="GO:0046872">
    <property type="term" value="F:metal ion binding"/>
    <property type="evidence" value="ECO:0007669"/>
    <property type="project" value="UniProtKB-KW"/>
</dbReference>
<keyword evidence="4 8" id="KW-0408">Iron</keyword>
<evidence type="ECO:0000256" key="2">
    <source>
        <dbReference type="ARBA" id="ARBA00022714"/>
    </source>
</evidence>